<evidence type="ECO:0000313" key="2">
    <source>
        <dbReference type="EMBL" id="PON81618.1"/>
    </source>
</evidence>
<dbReference type="Proteomes" id="UP000237000">
    <property type="component" value="Unassembled WGS sequence"/>
</dbReference>
<comment type="caution">
    <text evidence="2">The sequence shown here is derived from an EMBL/GenBank/DDBJ whole genome shotgun (WGS) entry which is preliminary data.</text>
</comment>
<sequence>LKIKSFKRRFSDIDDFDEQSHPHGDNFKKIKSSNDIDMHVKKFKPLNKDKPSSHQSSDQVTLESLQKSVNEVNRNLQKSIDE</sequence>
<feature type="compositionally biased region" description="Polar residues" evidence="1">
    <location>
        <begin position="53"/>
        <end position="68"/>
    </location>
</feature>
<feature type="non-terminal residue" evidence="2">
    <location>
        <position position="82"/>
    </location>
</feature>
<protein>
    <submittedName>
        <fullName evidence="2">Uncharacterized protein</fullName>
    </submittedName>
</protein>
<dbReference type="AlphaFoldDB" id="A0A2P5E7V8"/>
<feature type="region of interest" description="Disordered" evidence="1">
    <location>
        <begin position="44"/>
        <end position="68"/>
    </location>
</feature>
<keyword evidence="3" id="KW-1185">Reference proteome</keyword>
<feature type="non-terminal residue" evidence="2">
    <location>
        <position position="1"/>
    </location>
</feature>
<name>A0A2P5E7V8_TREOI</name>
<evidence type="ECO:0000313" key="3">
    <source>
        <dbReference type="Proteomes" id="UP000237000"/>
    </source>
</evidence>
<dbReference type="InParanoid" id="A0A2P5E7V8"/>
<dbReference type="EMBL" id="JXTC01000212">
    <property type="protein sequence ID" value="PON81618.1"/>
    <property type="molecule type" value="Genomic_DNA"/>
</dbReference>
<evidence type="ECO:0000256" key="1">
    <source>
        <dbReference type="SAM" id="MobiDB-lite"/>
    </source>
</evidence>
<organism evidence="2 3">
    <name type="scientific">Trema orientale</name>
    <name type="common">Charcoal tree</name>
    <name type="synonym">Celtis orientalis</name>
    <dbReference type="NCBI Taxonomy" id="63057"/>
    <lineage>
        <taxon>Eukaryota</taxon>
        <taxon>Viridiplantae</taxon>
        <taxon>Streptophyta</taxon>
        <taxon>Embryophyta</taxon>
        <taxon>Tracheophyta</taxon>
        <taxon>Spermatophyta</taxon>
        <taxon>Magnoliopsida</taxon>
        <taxon>eudicotyledons</taxon>
        <taxon>Gunneridae</taxon>
        <taxon>Pentapetalae</taxon>
        <taxon>rosids</taxon>
        <taxon>fabids</taxon>
        <taxon>Rosales</taxon>
        <taxon>Cannabaceae</taxon>
        <taxon>Trema</taxon>
    </lineage>
</organism>
<proteinExistence type="predicted"/>
<gene>
    <name evidence="2" type="ORF">TorRG33x02_225720</name>
</gene>
<reference evidence="3" key="1">
    <citation type="submission" date="2016-06" db="EMBL/GenBank/DDBJ databases">
        <title>Parallel loss of symbiosis genes in relatives of nitrogen-fixing non-legume Parasponia.</title>
        <authorList>
            <person name="Van Velzen R."/>
            <person name="Holmer R."/>
            <person name="Bu F."/>
            <person name="Rutten L."/>
            <person name="Van Zeijl A."/>
            <person name="Liu W."/>
            <person name="Santuari L."/>
            <person name="Cao Q."/>
            <person name="Sharma T."/>
            <person name="Shen D."/>
            <person name="Roswanjaya Y."/>
            <person name="Wardhani T."/>
            <person name="Kalhor M.S."/>
            <person name="Jansen J."/>
            <person name="Van den Hoogen J."/>
            <person name="Gungor B."/>
            <person name="Hartog M."/>
            <person name="Hontelez J."/>
            <person name="Verver J."/>
            <person name="Yang W.-C."/>
            <person name="Schijlen E."/>
            <person name="Repin R."/>
            <person name="Schilthuizen M."/>
            <person name="Schranz E."/>
            <person name="Heidstra R."/>
            <person name="Miyata K."/>
            <person name="Fedorova E."/>
            <person name="Kohlen W."/>
            <person name="Bisseling T."/>
            <person name="Smit S."/>
            <person name="Geurts R."/>
        </authorList>
    </citation>
    <scope>NUCLEOTIDE SEQUENCE [LARGE SCALE GENOMIC DNA]</scope>
    <source>
        <strain evidence="3">cv. RG33-2</strain>
    </source>
</reference>
<accession>A0A2P5E7V8</accession>